<dbReference type="SUPFAM" id="SSF51905">
    <property type="entry name" value="FAD/NAD(P)-binding domain"/>
    <property type="match status" value="1"/>
</dbReference>
<evidence type="ECO:0000313" key="7">
    <source>
        <dbReference type="EMBL" id="BBX44177.1"/>
    </source>
</evidence>
<feature type="domain" description="Glucose-methanol-choline oxidoreductase N-terminal" evidence="5">
    <location>
        <begin position="137"/>
        <end position="316"/>
    </location>
</feature>
<comment type="similarity">
    <text evidence="1">Belongs to the GMC oxidoreductase family.</text>
</comment>
<evidence type="ECO:0000256" key="3">
    <source>
        <dbReference type="ARBA" id="ARBA00022827"/>
    </source>
</evidence>
<dbReference type="Proteomes" id="UP000465866">
    <property type="component" value="Chromosome"/>
</dbReference>
<dbReference type="EMBL" id="AP022569">
    <property type="protein sequence ID" value="BBX44177.1"/>
    <property type="molecule type" value="Genomic_DNA"/>
</dbReference>
<dbReference type="Pfam" id="PF00732">
    <property type="entry name" value="GMC_oxred_N"/>
    <property type="match status" value="1"/>
</dbReference>
<name>A0A7I7KQS7_9MYCO</name>
<evidence type="ECO:0000259" key="5">
    <source>
        <dbReference type="Pfam" id="PF00732"/>
    </source>
</evidence>
<keyword evidence="2" id="KW-0285">Flavoprotein</keyword>
<feature type="domain" description="Glucose-methanol-choline oxidoreductase C-terminal" evidence="6">
    <location>
        <begin position="430"/>
        <end position="556"/>
    </location>
</feature>
<evidence type="ECO:0000256" key="2">
    <source>
        <dbReference type="ARBA" id="ARBA00022630"/>
    </source>
</evidence>
<evidence type="ECO:0000256" key="1">
    <source>
        <dbReference type="ARBA" id="ARBA00010790"/>
    </source>
</evidence>
<proteinExistence type="inferred from homology"/>
<dbReference type="GO" id="GO:0016614">
    <property type="term" value="F:oxidoreductase activity, acting on CH-OH group of donors"/>
    <property type="evidence" value="ECO:0007669"/>
    <property type="project" value="InterPro"/>
</dbReference>
<dbReference type="InterPro" id="IPR000172">
    <property type="entry name" value="GMC_OxRdtase_N"/>
</dbReference>
<sequence>MGKAIIVGSGAGGSVMAMELAESGWDVVIFEMGPNYYSNLEGQGPFPTVFSNDELKSQYRYFEQPDPLAYPRTFRQTTSQNAATTYVGDVNDLPNQVGGAFPHSDVKVTRMWDIDFKGLSLLGPVPGADMADWPFEYSELAPYYDEIETLIGVQGDVASIPAFVQRHQPQLKPFPMPPGAQMRSSTLLAAGAKRLGLQPFYFPMAANSVEYNGSPACNNCGFCSGYGCPISAKPGNLIMLRRALHTGRVQLRPQTTVTQVNYTGRRATGVSFVDAAGNAGGESADVVVLACSAVLSPRLALLSNLPDPYNRIGKRIMFQNFYDGFAIFLNQRVHPYRGRSCTQVVFDFNDPDFRGARVFARLRGLPYIRAGLCELGGSQNPIAEGKFYQEILGFLPGVQFFGRPFKELMRASLLRDRLAGVDCFATDMPYLTNSVSLDPTVKDLNGQPAARITYKIGKFERVSQEFFIPLLSAMCGASGAQLYAAVPQSTANSIGGTAPPTGLHTMGGMQMGANPMTSVVDGDGRMHQMDNVFCSDSSVFATSGGSNPTNTIMAVALRTARGLTGRRNPVPSPIG</sequence>
<evidence type="ECO:0000313" key="8">
    <source>
        <dbReference type="Proteomes" id="UP000465866"/>
    </source>
</evidence>
<evidence type="ECO:0000256" key="4">
    <source>
        <dbReference type="ARBA" id="ARBA00023002"/>
    </source>
</evidence>
<dbReference type="PANTHER" id="PTHR46056:SF12">
    <property type="entry name" value="LONG-CHAIN-ALCOHOL OXIDASE"/>
    <property type="match status" value="1"/>
</dbReference>
<dbReference type="InterPro" id="IPR036188">
    <property type="entry name" value="FAD/NAD-bd_sf"/>
</dbReference>
<dbReference type="SUPFAM" id="SSF54373">
    <property type="entry name" value="FAD-linked reductases, C-terminal domain"/>
    <property type="match status" value="1"/>
</dbReference>
<protein>
    <submittedName>
        <fullName evidence="7">2-keto-gluconate dehydrogenase</fullName>
    </submittedName>
</protein>
<dbReference type="AlphaFoldDB" id="A0A7I7KQS7"/>
<dbReference type="KEGG" id="mcoo:MCOO_01920"/>
<reference evidence="7 8" key="1">
    <citation type="journal article" date="2019" name="Emerg. Microbes Infect.">
        <title>Comprehensive subspecies identification of 175 nontuberculous mycobacteria species based on 7547 genomic profiles.</title>
        <authorList>
            <person name="Matsumoto Y."/>
            <person name="Kinjo T."/>
            <person name="Motooka D."/>
            <person name="Nabeya D."/>
            <person name="Jung N."/>
            <person name="Uechi K."/>
            <person name="Horii T."/>
            <person name="Iida T."/>
            <person name="Fujita J."/>
            <person name="Nakamura S."/>
        </authorList>
    </citation>
    <scope>NUCLEOTIDE SEQUENCE [LARGE SCALE GENOMIC DNA]</scope>
    <source>
        <strain evidence="7 8">JCM 12404</strain>
    </source>
</reference>
<dbReference type="GO" id="GO:0050660">
    <property type="term" value="F:flavin adenine dinucleotide binding"/>
    <property type="evidence" value="ECO:0007669"/>
    <property type="project" value="InterPro"/>
</dbReference>
<keyword evidence="4" id="KW-0560">Oxidoreductase</keyword>
<dbReference type="RefSeq" id="WP_163774491.1">
    <property type="nucleotide sequence ID" value="NZ_AP022569.1"/>
</dbReference>
<keyword evidence="8" id="KW-1185">Reference proteome</keyword>
<dbReference type="Pfam" id="PF13450">
    <property type="entry name" value="NAD_binding_8"/>
    <property type="match status" value="1"/>
</dbReference>
<evidence type="ECO:0000259" key="6">
    <source>
        <dbReference type="Pfam" id="PF05199"/>
    </source>
</evidence>
<keyword evidence="3" id="KW-0274">FAD</keyword>
<dbReference type="InterPro" id="IPR007867">
    <property type="entry name" value="GMC_OxRtase_C"/>
</dbReference>
<dbReference type="PANTHER" id="PTHR46056">
    <property type="entry name" value="LONG-CHAIN-ALCOHOL OXIDASE"/>
    <property type="match status" value="1"/>
</dbReference>
<dbReference type="Pfam" id="PF05199">
    <property type="entry name" value="GMC_oxred_C"/>
    <property type="match status" value="1"/>
</dbReference>
<gene>
    <name evidence="7" type="ORF">MCOO_01920</name>
</gene>
<dbReference type="Gene3D" id="3.50.50.60">
    <property type="entry name" value="FAD/NAD(P)-binding domain"/>
    <property type="match status" value="2"/>
</dbReference>
<accession>A0A7I7KQS7</accession>
<organism evidence="7 8">
    <name type="scientific">Mycobacterium cookii</name>
    <dbReference type="NCBI Taxonomy" id="1775"/>
    <lineage>
        <taxon>Bacteria</taxon>
        <taxon>Bacillati</taxon>
        <taxon>Actinomycetota</taxon>
        <taxon>Actinomycetes</taxon>
        <taxon>Mycobacteriales</taxon>
        <taxon>Mycobacteriaceae</taxon>
        <taxon>Mycobacterium</taxon>
    </lineage>
</organism>